<dbReference type="Gene3D" id="3.10.620.30">
    <property type="match status" value="1"/>
</dbReference>
<dbReference type="InterPro" id="IPR038765">
    <property type="entry name" value="Papain-like_cys_pep_sf"/>
</dbReference>
<evidence type="ECO:0000259" key="2">
    <source>
        <dbReference type="Pfam" id="PF12969"/>
    </source>
</evidence>
<proteinExistence type="predicted"/>
<evidence type="ECO:0000259" key="1">
    <source>
        <dbReference type="Pfam" id="PF01841"/>
    </source>
</evidence>
<evidence type="ECO:0000313" key="4">
    <source>
        <dbReference type="Proteomes" id="UP001589607"/>
    </source>
</evidence>
<reference evidence="3 4" key="1">
    <citation type="submission" date="2024-09" db="EMBL/GenBank/DDBJ databases">
        <authorList>
            <person name="Sun Q."/>
            <person name="Mori K."/>
        </authorList>
    </citation>
    <scope>NUCLEOTIDE SEQUENCE [LARGE SCALE GENOMIC DNA]</scope>
    <source>
        <strain evidence="3 4">CECT 7955</strain>
    </source>
</reference>
<feature type="domain" description="DUF3857" evidence="2">
    <location>
        <begin position="71"/>
        <end position="230"/>
    </location>
</feature>
<feature type="domain" description="Transglutaminase-like" evidence="1">
    <location>
        <begin position="298"/>
        <end position="371"/>
    </location>
</feature>
<accession>A0ABV5GLB0</accession>
<dbReference type="Pfam" id="PF12969">
    <property type="entry name" value="DUF3857"/>
    <property type="match status" value="1"/>
</dbReference>
<dbReference type="Gene3D" id="2.60.120.1130">
    <property type="match status" value="1"/>
</dbReference>
<protein>
    <submittedName>
        <fullName evidence="3">DUF3857 and transglutaminase domain-containing protein</fullName>
    </submittedName>
</protein>
<dbReference type="InterPro" id="IPR002931">
    <property type="entry name" value="Transglutaminase-like"/>
</dbReference>
<gene>
    <name evidence="3" type="ORF">ACFFVF_06380</name>
</gene>
<dbReference type="Gene3D" id="2.60.40.3140">
    <property type="match status" value="1"/>
</dbReference>
<dbReference type="InterPro" id="IPR024618">
    <property type="entry name" value="DUF3857"/>
</dbReference>
<comment type="caution">
    <text evidence="3">The sequence shown here is derived from an EMBL/GenBank/DDBJ whole genome shotgun (WGS) entry which is preliminary data.</text>
</comment>
<sequence>MKLNHLKLIIIIGLITSNLFSQDYKLGKVTIEELKEKRHPIDSSAAAAILFKKGESKFEINSSGEWTLVTDVDYKIKIYKKEGLDNANQEVYYYVGGAREETLRFKNAVTYNLVDGKIEKTKLKSDGEFKEEINEDNKVKKITMPQVKEGSIIEYSYTLRSPFIVKFDDWYFQSEIPVNHVEYSVYVPKYFKYRTVITGYESVSVEDVAISTGSFPQQKYTYTIENVPALKEENFVTNIKNYTSILKNELVSISYPGEPVDNIALDWDGVVKTIYDDDRFGKELKSKSYFEDDLKIIIEGLATDKEKIQAIYKFVQNKMTWNDNNGVFTKDGVRKAYKNKTGNVAEINLILIAMLKEAGIEANPILVSTRKNGIALYPNRTAFNYVVAGIEVQDDVILLDATNKNLTVGMLPLRAVNWYGRIVRERGSSNEIDLLDVSHSNENVIILGKINADGKIEGKLRRQLTRYNSLLHRDNYSEVSEDSYIEKLENRYKSVEIGEYKVDNLKEVEKPVVETYSFVENNSVEIIGNKMYISPLMFFTLNENPFKVDERKYPVDFHFPFKDSYNVSLTIPDGYEVEFLPEASSLLMENGYGVFRYNVSSSEKSIQMLVNFNVNAFYVPSQNYATLKNFFKIMIEKQTEKIILIKK</sequence>
<keyword evidence="4" id="KW-1185">Reference proteome</keyword>
<name>A0ABV5GLB0_9FLAO</name>
<evidence type="ECO:0000313" key="3">
    <source>
        <dbReference type="EMBL" id="MFB9096134.1"/>
    </source>
</evidence>
<organism evidence="3 4">
    <name type="scientific">Flavobacterium jumunjinense</name>
    <dbReference type="NCBI Taxonomy" id="998845"/>
    <lineage>
        <taxon>Bacteria</taxon>
        <taxon>Pseudomonadati</taxon>
        <taxon>Bacteroidota</taxon>
        <taxon>Flavobacteriia</taxon>
        <taxon>Flavobacteriales</taxon>
        <taxon>Flavobacteriaceae</taxon>
        <taxon>Flavobacterium</taxon>
    </lineage>
</organism>
<dbReference type="Proteomes" id="UP001589607">
    <property type="component" value="Unassembled WGS sequence"/>
</dbReference>
<dbReference type="SUPFAM" id="SSF54001">
    <property type="entry name" value="Cysteine proteinases"/>
    <property type="match status" value="1"/>
</dbReference>
<dbReference type="EMBL" id="JBHMEY010000013">
    <property type="protein sequence ID" value="MFB9096134.1"/>
    <property type="molecule type" value="Genomic_DNA"/>
</dbReference>
<dbReference type="RefSeq" id="WP_236457600.1">
    <property type="nucleotide sequence ID" value="NZ_CBCSGE010000013.1"/>
</dbReference>
<dbReference type="Pfam" id="PF01841">
    <property type="entry name" value="Transglut_core"/>
    <property type="match status" value="1"/>
</dbReference>